<accession>A0A4Y7JM25</accession>
<dbReference type="Pfam" id="PF04640">
    <property type="entry name" value="PLATZ"/>
    <property type="match status" value="1"/>
</dbReference>
<feature type="compositionally biased region" description="Basic residues" evidence="2">
    <location>
        <begin position="212"/>
        <end position="224"/>
    </location>
</feature>
<dbReference type="Proteomes" id="UP000316621">
    <property type="component" value="Chromosome 5"/>
</dbReference>
<dbReference type="OMA" id="FFGICMN"/>
<feature type="domain" description="B box-type" evidence="3">
    <location>
        <begin position="30"/>
        <end position="73"/>
    </location>
</feature>
<name>A0A4Y7JM25_PAPSO</name>
<protein>
    <recommendedName>
        <fullName evidence="3">B box-type domain-containing protein</fullName>
    </recommendedName>
</protein>
<keyword evidence="1" id="KW-0863">Zinc-finger</keyword>
<reference evidence="4 5" key="1">
    <citation type="journal article" date="2018" name="Science">
        <title>The opium poppy genome and morphinan production.</title>
        <authorList>
            <person name="Guo L."/>
            <person name="Winzer T."/>
            <person name="Yang X."/>
            <person name="Li Y."/>
            <person name="Ning Z."/>
            <person name="He Z."/>
            <person name="Teodor R."/>
            <person name="Lu Y."/>
            <person name="Bowser T.A."/>
            <person name="Graham I.A."/>
            <person name="Ye K."/>
        </authorList>
    </citation>
    <scope>NUCLEOTIDE SEQUENCE [LARGE SCALE GENOMIC DNA]</scope>
    <source>
        <strain evidence="5">cv. HN1</strain>
        <tissue evidence="4">Leaves</tissue>
    </source>
</reference>
<keyword evidence="1" id="KW-0479">Metal-binding</keyword>
<evidence type="ECO:0000256" key="2">
    <source>
        <dbReference type="SAM" id="MobiDB-lite"/>
    </source>
</evidence>
<evidence type="ECO:0000313" key="4">
    <source>
        <dbReference type="EMBL" id="RZC61797.1"/>
    </source>
</evidence>
<proteinExistence type="predicted"/>
<feature type="compositionally biased region" description="Acidic residues" evidence="2">
    <location>
        <begin position="185"/>
        <end position="199"/>
    </location>
</feature>
<dbReference type="InterPro" id="IPR000315">
    <property type="entry name" value="Znf_B-box"/>
</dbReference>
<dbReference type="PANTHER" id="PTHR31065:SF41">
    <property type="entry name" value="PLATZ TRANSCRIPTION FACTOR FAMILY PROTEIN"/>
    <property type="match status" value="1"/>
</dbReference>
<evidence type="ECO:0000259" key="3">
    <source>
        <dbReference type="PROSITE" id="PS50119"/>
    </source>
</evidence>
<sequence length="230" mass="26325">MVGYAIYLKKRMEKMDEWMQQLLKSRFFGVCHDHKDSKKNEINFFCIECHQCLCQHCISSPSSHCLHNQTLQIRRYVYQDVVRISDMQKHIDCSKVQTYVLNNAKVIFLNSRPNVKPPKLSSAYCKVCDRCLADNNQYCSIACKISVRPESSNDEFHCYSYPVSQFNDIHLDESKRCSSSSGSGESDDLNEDSNGDSGEDSSVTFCSTGSLKPKKQMHKRKGVPHRAPLC</sequence>
<keyword evidence="5" id="KW-1185">Reference proteome</keyword>
<dbReference type="OrthoDB" id="724537at2759"/>
<dbReference type="PANTHER" id="PTHR31065">
    <property type="entry name" value="PLATZ TRANSCRIPTION FACTOR FAMILY PROTEIN"/>
    <property type="match status" value="1"/>
</dbReference>
<dbReference type="InterPro" id="IPR006734">
    <property type="entry name" value="PLATZ"/>
</dbReference>
<dbReference type="GO" id="GO:0008270">
    <property type="term" value="F:zinc ion binding"/>
    <property type="evidence" value="ECO:0007669"/>
    <property type="project" value="UniProtKB-KW"/>
</dbReference>
<feature type="region of interest" description="Disordered" evidence="2">
    <location>
        <begin position="177"/>
        <end position="230"/>
    </location>
</feature>
<evidence type="ECO:0000313" key="5">
    <source>
        <dbReference type="Proteomes" id="UP000316621"/>
    </source>
</evidence>
<keyword evidence="1" id="KW-0862">Zinc</keyword>
<gene>
    <name evidence="4" type="ORF">C5167_023528</name>
</gene>
<evidence type="ECO:0000256" key="1">
    <source>
        <dbReference type="PROSITE-ProRule" id="PRU00024"/>
    </source>
</evidence>
<dbReference type="EMBL" id="CM010719">
    <property type="protein sequence ID" value="RZC61797.1"/>
    <property type="molecule type" value="Genomic_DNA"/>
</dbReference>
<organism evidence="4 5">
    <name type="scientific">Papaver somniferum</name>
    <name type="common">Opium poppy</name>
    <dbReference type="NCBI Taxonomy" id="3469"/>
    <lineage>
        <taxon>Eukaryota</taxon>
        <taxon>Viridiplantae</taxon>
        <taxon>Streptophyta</taxon>
        <taxon>Embryophyta</taxon>
        <taxon>Tracheophyta</taxon>
        <taxon>Spermatophyta</taxon>
        <taxon>Magnoliopsida</taxon>
        <taxon>Ranunculales</taxon>
        <taxon>Papaveraceae</taxon>
        <taxon>Papaveroideae</taxon>
        <taxon>Papaver</taxon>
    </lineage>
</organism>
<dbReference type="AlphaFoldDB" id="A0A4Y7JM25"/>
<dbReference type="PROSITE" id="PS50119">
    <property type="entry name" value="ZF_BBOX"/>
    <property type="match status" value="1"/>
</dbReference>
<dbReference type="Gramene" id="RZC61797">
    <property type="protein sequence ID" value="RZC61797"/>
    <property type="gene ID" value="C5167_023528"/>
</dbReference>